<dbReference type="AlphaFoldDB" id="A0A0E9VSH9"/>
<reference evidence="1" key="1">
    <citation type="submission" date="2014-11" db="EMBL/GenBank/DDBJ databases">
        <authorList>
            <person name="Amaro Gonzalez C."/>
        </authorList>
    </citation>
    <scope>NUCLEOTIDE SEQUENCE</scope>
</reference>
<sequence>MILWTFLELCCNEFVKPITTVPYKKEKKTEMEMFFLLFTV</sequence>
<name>A0A0E9VSH9_ANGAN</name>
<dbReference type="EMBL" id="GBXM01027575">
    <property type="protein sequence ID" value="JAH81002.1"/>
    <property type="molecule type" value="Transcribed_RNA"/>
</dbReference>
<reference evidence="1" key="2">
    <citation type="journal article" date="2015" name="Fish Shellfish Immunol.">
        <title>Early steps in the European eel (Anguilla anguilla)-Vibrio vulnificus interaction in the gills: Role of the RtxA13 toxin.</title>
        <authorList>
            <person name="Callol A."/>
            <person name="Pajuelo D."/>
            <person name="Ebbesson L."/>
            <person name="Teles M."/>
            <person name="MacKenzie S."/>
            <person name="Amaro C."/>
        </authorList>
    </citation>
    <scope>NUCLEOTIDE SEQUENCE</scope>
</reference>
<organism evidence="1">
    <name type="scientific">Anguilla anguilla</name>
    <name type="common">European freshwater eel</name>
    <name type="synonym">Muraena anguilla</name>
    <dbReference type="NCBI Taxonomy" id="7936"/>
    <lineage>
        <taxon>Eukaryota</taxon>
        <taxon>Metazoa</taxon>
        <taxon>Chordata</taxon>
        <taxon>Craniata</taxon>
        <taxon>Vertebrata</taxon>
        <taxon>Euteleostomi</taxon>
        <taxon>Actinopterygii</taxon>
        <taxon>Neopterygii</taxon>
        <taxon>Teleostei</taxon>
        <taxon>Anguilliformes</taxon>
        <taxon>Anguillidae</taxon>
        <taxon>Anguilla</taxon>
    </lineage>
</organism>
<accession>A0A0E9VSH9</accession>
<evidence type="ECO:0000313" key="1">
    <source>
        <dbReference type="EMBL" id="JAH81002.1"/>
    </source>
</evidence>
<proteinExistence type="predicted"/>
<protein>
    <submittedName>
        <fullName evidence="1">Uncharacterized protein</fullName>
    </submittedName>
</protein>